<sequence>MTRIVGWIVAAGLALPSVAIAAPPVEGPRAAADADEPDPSPVGTLSQQGTRQGVLELGIGVLLTGAGAGLIGFGTQQFIRAREHVEYCRGAAPIIDESGPTGIDPCMFDPPPLGFASAGLSWGFSLPLLVGAGMLFARGARIAGDARRYQRTKLSLSPWWQRRGAGASVVMRF</sequence>
<evidence type="ECO:0000313" key="4">
    <source>
        <dbReference type="EMBL" id="PRQ08492.1"/>
    </source>
</evidence>
<evidence type="ECO:0000256" key="3">
    <source>
        <dbReference type="SAM" id="SignalP"/>
    </source>
</evidence>
<evidence type="ECO:0000256" key="1">
    <source>
        <dbReference type="SAM" id="MobiDB-lite"/>
    </source>
</evidence>
<dbReference type="RefSeq" id="WP_106088804.1">
    <property type="nucleotide sequence ID" value="NZ_PVNL01000041.1"/>
</dbReference>
<comment type="caution">
    <text evidence="4">The sequence shown here is derived from an EMBL/GenBank/DDBJ whole genome shotgun (WGS) entry which is preliminary data.</text>
</comment>
<reference evidence="4 5" key="1">
    <citation type="submission" date="2018-03" db="EMBL/GenBank/DDBJ databases">
        <title>Draft Genome Sequences of the Obligatory Marine Myxobacteria Enhygromyxa salina SWB007.</title>
        <authorList>
            <person name="Poehlein A."/>
            <person name="Moghaddam J.A."/>
            <person name="Harms H."/>
            <person name="Alanjari M."/>
            <person name="Koenig G.M."/>
            <person name="Daniel R."/>
            <person name="Schaeberle T.F."/>
        </authorList>
    </citation>
    <scope>NUCLEOTIDE SEQUENCE [LARGE SCALE GENOMIC DNA]</scope>
    <source>
        <strain evidence="4 5">SWB007</strain>
    </source>
</reference>
<keyword evidence="3" id="KW-0732">Signal</keyword>
<organism evidence="4 5">
    <name type="scientific">Enhygromyxa salina</name>
    <dbReference type="NCBI Taxonomy" id="215803"/>
    <lineage>
        <taxon>Bacteria</taxon>
        <taxon>Pseudomonadati</taxon>
        <taxon>Myxococcota</taxon>
        <taxon>Polyangia</taxon>
        <taxon>Nannocystales</taxon>
        <taxon>Nannocystaceae</taxon>
        <taxon>Enhygromyxa</taxon>
    </lineage>
</organism>
<dbReference type="Proteomes" id="UP000238823">
    <property type="component" value="Unassembled WGS sequence"/>
</dbReference>
<name>A0A2S9YTY0_9BACT</name>
<feature type="signal peptide" evidence="3">
    <location>
        <begin position="1"/>
        <end position="21"/>
    </location>
</feature>
<gene>
    <name evidence="4" type="ORF">ENSA7_17780</name>
</gene>
<accession>A0A2S9YTY0</accession>
<keyword evidence="2" id="KW-0812">Transmembrane</keyword>
<dbReference type="OrthoDB" id="9846356at2"/>
<proteinExistence type="predicted"/>
<feature type="region of interest" description="Disordered" evidence="1">
    <location>
        <begin position="28"/>
        <end position="48"/>
    </location>
</feature>
<evidence type="ECO:0000256" key="2">
    <source>
        <dbReference type="SAM" id="Phobius"/>
    </source>
</evidence>
<feature type="chain" id="PRO_5015425415" evidence="3">
    <location>
        <begin position="22"/>
        <end position="173"/>
    </location>
</feature>
<dbReference type="AlphaFoldDB" id="A0A2S9YTY0"/>
<keyword evidence="2" id="KW-0472">Membrane</keyword>
<protein>
    <submittedName>
        <fullName evidence="4">Uncharacterized protein</fullName>
    </submittedName>
</protein>
<keyword evidence="2" id="KW-1133">Transmembrane helix</keyword>
<evidence type="ECO:0000313" key="5">
    <source>
        <dbReference type="Proteomes" id="UP000238823"/>
    </source>
</evidence>
<dbReference type="EMBL" id="PVNL01000041">
    <property type="protein sequence ID" value="PRQ08492.1"/>
    <property type="molecule type" value="Genomic_DNA"/>
</dbReference>
<feature type="transmembrane region" description="Helical" evidence="2">
    <location>
        <begin position="115"/>
        <end position="137"/>
    </location>
</feature>